<dbReference type="SUPFAM" id="SSF88723">
    <property type="entry name" value="PIN domain-like"/>
    <property type="match status" value="1"/>
</dbReference>
<dbReference type="AlphaFoldDB" id="X1KF38"/>
<dbReference type="Gene3D" id="3.40.50.1010">
    <property type="entry name" value="5'-nuclease"/>
    <property type="match status" value="1"/>
</dbReference>
<evidence type="ECO:0000313" key="1">
    <source>
        <dbReference type="EMBL" id="GAI05268.1"/>
    </source>
</evidence>
<protein>
    <recommendedName>
        <fullName evidence="2">PIN domain-containing protein</fullName>
    </recommendedName>
</protein>
<reference evidence="1" key="1">
    <citation type="journal article" date="2014" name="Front. Microbiol.">
        <title>High frequency of phylogenetically diverse reductive dehalogenase-homologous genes in deep subseafloor sedimentary metagenomes.</title>
        <authorList>
            <person name="Kawai M."/>
            <person name="Futagami T."/>
            <person name="Toyoda A."/>
            <person name="Takaki Y."/>
            <person name="Nishi S."/>
            <person name="Hori S."/>
            <person name="Arai W."/>
            <person name="Tsubouchi T."/>
            <person name="Morono Y."/>
            <person name="Uchiyama I."/>
            <person name="Ito T."/>
            <person name="Fujiyama A."/>
            <person name="Inagaki F."/>
            <person name="Takami H."/>
        </authorList>
    </citation>
    <scope>NUCLEOTIDE SEQUENCE</scope>
    <source>
        <strain evidence="1">Expedition CK06-06</strain>
    </source>
</reference>
<name>X1KF38_9ZZZZ</name>
<organism evidence="1">
    <name type="scientific">marine sediment metagenome</name>
    <dbReference type="NCBI Taxonomy" id="412755"/>
    <lineage>
        <taxon>unclassified sequences</taxon>
        <taxon>metagenomes</taxon>
        <taxon>ecological metagenomes</taxon>
    </lineage>
</organism>
<sequence>MVLGLAEELGAPFYDASYFLHARELGRSLISEDRGLVEKGRYMGVETSTLSEMM</sequence>
<evidence type="ECO:0008006" key="2">
    <source>
        <dbReference type="Google" id="ProtNLM"/>
    </source>
</evidence>
<gene>
    <name evidence="1" type="ORF">S06H3_14783</name>
</gene>
<comment type="caution">
    <text evidence="1">The sequence shown here is derived from an EMBL/GenBank/DDBJ whole genome shotgun (WGS) entry which is preliminary data.</text>
</comment>
<dbReference type="EMBL" id="BARV01007246">
    <property type="protein sequence ID" value="GAI05268.1"/>
    <property type="molecule type" value="Genomic_DNA"/>
</dbReference>
<proteinExistence type="predicted"/>
<accession>X1KF38</accession>
<dbReference type="InterPro" id="IPR029060">
    <property type="entry name" value="PIN-like_dom_sf"/>
</dbReference>